<dbReference type="PROSITE" id="PS51459">
    <property type="entry name" value="FIDO"/>
    <property type="match status" value="1"/>
</dbReference>
<dbReference type="RefSeq" id="WP_111395086.1">
    <property type="nucleotide sequence ID" value="NZ_QKTX01000028.1"/>
</dbReference>
<dbReference type="InterPro" id="IPR003812">
    <property type="entry name" value="Fido"/>
</dbReference>
<proteinExistence type="predicted"/>
<accession>A0A326RUL4</accession>
<dbReference type="Pfam" id="PF02661">
    <property type="entry name" value="Fic"/>
    <property type="match status" value="1"/>
</dbReference>
<feature type="domain" description="Fido" evidence="1">
    <location>
        <begin position="189"/>
        <end position="323"/>
    </location>
</feature>
<reference evidence="2 3" key="1">
    <citation type="submission" date="2018-06" db="EMBL/GenBank/DDBJ databases">
        <title>Genomic Encyclopedia of Archaeal and Bacterial Type Strains, Phase II (KMG-II): from individual species to whole genera.</title>
        <authorList>
            <person name="Goeker M."/>
        </authorList>
    </citation>
    <scope>NUCLEOTIDE SEQUENCE [LARGE SCALE GENOMIC DNA]</scope>
    <source>
        <strain evidence="2 3">T4</strain>
    </source>
</reference>
<dbReference type="InterPro" id="IPR011204">
    <property type="entry name" value="Virulence_RhuM-like"/>
</dbReference>
<evidence type="ECO:0000259" key="1">
    <source>
        <dbReference type="PROSITE" id="PS51459"/>
    </source>
</evidence>
<dbReference type="AlphaFoldDB" id="A0A326RUL4"/>
<dbReference type="Gene3D" id="1.20.120.1870">
    <property type="entry name" value="Fic/DOC protein, Fido domain"/>
    <property type="match status" value="1"/>
</dbReference>
<dbReference type="Pfam" id="PF13310">
    <property type="entry name" value="Virulence_RhuM"/>
    <property type="match status" value="1"/>
</dbReference>
<dbReference type="InterPro" id="IPR036597">
    <property type="entry name" value="Fido-like_dom_sf"/>
</dbReference>
<dbReference type="EMBL" id="QKTX01000028">
    <property type="protein sequence ID" value="PZV76035.1"/>
    <property type="molecule type" value="Genomic_DNA"/>
</dbReference>
<name>A0A326RUL4_9BACT</name>
<dbReference type="OrthoDB" id="9802752at2"/>
<sequence>MEMPDFTTNELVIFKSSRTGTEFEIILDGEHDTVWVTEQQLMDLYGKARRTIGEHIRNIYKEGELDQNSTWRKFRQVQKEGEREVSRTISVFNLEVVISVGYRVKSPMGVEFRRWATQRLKDYLIKGYAVNQQRLSQLQQSFKLIREAALSEDFSKSQVREIIDILSDYAMGLDILDGYDKQNLELGKVDRNPVFQISYSEAKSAIEELRIKYGGSPLFGREKDNSFQSSISTINQTFDGKELYPSIEEKAAHLLYFVVKNHSFTDGNKRIAAWLFVWYLAKNNYLLDTKGNPKVANNALAAITLMVALSKPEEKDLMILVIVNSINKAN</sequence>
<dbReference type="Proteomes" id="UP000248917">
    <property type="component" value="Unassembled WGS sequence"/>
</dbReference>
<evidence type="ECO:0000313" key="2">
    <source>
        <dbReference type="EMBL" id="PZV76035.1"/>
    </source>
</evidence>
<gene>
    <name evidence="2" type="ORF">CLV31_1287</name>
</gene>
<dbReference type="PANTHER" id="PTHR35810:SF1">
    <property type="entry name" value="CYTOPLASMIC PROTEIN"/>
    <property type="match status" value="1"/>
</dbReference>
<comment type="caution">
    <text evidence="2">The sequence shown here is derived from an EMBL/GenBank/DDBJ whole genome shotgun (WGS) entry which is preliminary data.</text>
</comment>
<dbReference type="SUPFAM" id="SSF140931">
    <property type="entry name" value="Fic-like"/>
    <property type="match status" value="1"/>
</dbReference>
<organism evidence="2 3">
    <name type="scientific">Algoriphagus aquaeductus</name>
    <dbReference type="NCBI Taxonomy" id="475299"/>
    <lineage>
        <taxon>Bacteria</taxon>
        <taxon>Pseudomonadati</taxon>
        <taxon>Bacteroidota</taxon>
        <taxon>Cytophagia</taxon>
        <taxon>Cytophagales</taxon>
        <taxon>Cyclobacteriaceae</taxon>
        <taxon>Algoriphagus</taxon>
    </lineage>
</organism>
<protein>
    <submittedName>
        <fullName evidence="2">Fic/DOC family protein</fullName>
    </submittedName>
</protein>
<evidence type="ECO:0000313" key="3">
    <source>
        <dbReference type="Proteomes" id="UP000248917"/>
    </source>
</evidence>
<dbReference type="PANTHER" id="PTHR35810">
    <property type="entry name" value="CYTOPLASMIC PROTEIN-RELATED"/>
    <property type="match status" value="1"/>
</dbReference>
<dbReference type="InterPro" id="IPR053737">
    <property type="entry name" value="Type_II_TA_Toxin"/>
</dbReference>
<keyword evidence="3" id="KW-1185">Reference proteome</keyword>